<dbReference type="EMBL" id="QRFF01000001">
    <property type="protein sequence ID" value="KAA3504611.1"/>
    <property type="molecule type" value="Genomic_DNA"/>
</dbReference>
<accession>A0AA88F480</accession>
<evidence type="ECO:0000256" key="1">
    <source>
        <dbReference type="SAM" id="MobiDB-lite"/>
    </source>
</evidence>
<evidence type="ECO:0000313" key="3">
    <source>
        <dbReference type="Proteomes" id="UP000473658"/>
    </source>
</evidence>
<organism evidence="2 3">
    <name type="scientific">Rhizobium rhizogenes</name>
    <name type="common">Agrobacterium rhizogenes</name>
    <dbReference type="NCBI Taxonomy" id="359"/>
    <lineage>
        <taxon>Bacteria</taxon>
        <taxon>Pseudomonadati</taxon>
        <taxon>Pseudomonadota</taxon>
        <taxon>Alphaproteobacteria</taxon>
        <taxon>Hyphomicrobiales</taxon>
        <taxon>Rhizobiaceae</taxon>
        <taxon>Rhizobium/Agrobacterium group</taxon>
        <taxon>Rhizobium</taxon>
    </lineage>
</organism>
<comment type="caution">
    <text evidence="2">The sequence shown here is derived from an EMBL/GenBank/DDBJ whole genome shotgun (WGS) entry which is preliminary data.</text>
</comment>
<proteinExistence type="predicted"/>
<feature type="region of interest" description="Disordered" evidence="1">
    <location>
        <begin position="147"/>
        <end position="170"/>
    </location>
</feature>
<gene>
    <name evidence="2" type="ORF">DXM27_05205</name>
</gene>
<evidence type="ECO:0000313" key="2">
    <source>
        <dbReference type="EMBL" id="KAA3504611.1"/>
    </source>
</evidence>
<feature type="compositionally biased region" description="Basic and acidic residues" evidence="1">
    <location>
        <begin position="147"/>
        <end position="164"/>
    </location>
</feature>
<dbReference type="RefSeq" id="WP_149898058.1">
    <property type="nucleotide sequence ID" value="NZ_QRFF01000001.1"/>
</dbReference>
<protein>
    <submittedName>
        <fullName evidence="2">Uncharacterized protein</fullName>
    </submittedName>
</protein>
<sequence>MNEGQITELFIRAAEVDRKLPDTARPAKLKAANYGYVHDIADINGWDEKTKNEEWRWKWLNPENLRNTTNEMGLWEAAMEVIKLVPSQKNRRALWAWAKSEAGGQAFAKWCRTVEGISRQSGDYRKNAAVKCIFLAFSRKPLQHNDFDDEGHLPNHPEIGDKKSNIGVWRAPDAKPSLDFDADLRDFSWSDAQNARRREREARKREAA</sequence>
<dbReference type="Proteomes" id="UP000473658">
    <property type="component" value="Unassembled WGS sequence"/>
</dbReference>
<dbReference type="AlphaFoldDB" id="A0AA88F480"/>
<name>A0AA88F480_RHIRH</name>
<reference evidence="2 3" key="1">
    <citation type="submission" date="2018-08" db="EMBL/GenBank/DDBJ databases">
        <title>Crown Gall in kiwifruit.</title>
        <authorList>
            <person name="Visnovsky S.B."/>
            <person name="Pitman A.R."/>
        </authorList>
    </citation>
    <scope>NUCLEOTIDE SEQUENCE [LARGE SCALE GENOMIC DNA]</scope>
    <source>
        <strain evidence="2 3">SBV_302_78_2</strain>
    </source>
</reference>